<dbReference type="EMBL" id="JAANYQ010000004">
    <property type="protein sequence ID" value="KAF4124333.1"/>
    <property type="molecule type" value="Genomic_DNA"/>
</dbReference>
<feature type="compositionally biased region" description="Polar residues" evidence="1">
    <location>
        <begin position="624"/>
        <end position="636"/>
    </location>
</feature>
<dbReference type="Proteomes" id="UP000749293">
    <property type="component" value="Unassembled WGS sequence"/>
</dbReference>
<comment type="caution">
    <text evidence="2">The sequence shown here is derived from an EMBL/GenBank/DDBJ whole genome shotgun (WGS) entry which is preliminary data.</text>
</comment>
<feature type="region of interest" description="Disordered" evidence="1">
    <location>
        <begin position="610"/>
        <end position="794"/>
    </location>
</feature>
<feature type="compositionally biased region" description="Basic and acidic residues" evidence="1">
    <location>
        <begin position="714"/>
        <end position="726"/>
    </location>
</feature>
<feature type="compositionally biased region" description="Basic and acidic residues" evidence="1">
    <location>
        <begin position="761"/>
        <end position="772"/>
    </location>
</feature>
<feature type="compositionally biased region" description="Polar residues" evidence="1">
    <location>
        <begin position="207"/>
        <end position="233"/>
    </location>
</feature>
<feature type="compositionally biased region" description="Basic and acidic residues" evidence="1">
    <location>
        <begin position="377"/>
        <end position="405"/>
    </location>
</feature>
<dbReference type="RefSeq" id="XP_035322985.1">
    <property type="nucleotide sequence ID" value="XM_035466973.1"/>
</dbReference>
<feature type="compositionally biased region" description="Polar residues" evidence="1">
    <location>
        <begin position="773"/>
        <end position="789"/>
    </location>
</feature>
<protein>
    <submittedName>
        <fullName evidence="2">Uncharacterized protein</fullName>
    </submittedName>
</protein>
<dbReference type="AlphaFoldDB" id="A0A9P4YZ55"/>
<feature type="region of interest" description="Disordered" evidence="1">
    <location>
        <begin position="131"/>
        <end position="528"/>
    </location>
</feature>
<evidence type="ECO:0000256" key="1">
    <source>
        <dbReference type="SAM" id="MobiDB-lite"/>
    </source>
</evidence>
<feature type="compositionally biased region" description="Polar residues" evidence="1">
    <location>
        <begin position="253"/>
        <end position="264"/>
    </location>
</feature>
<feature type="compositionally biased region" description="Polar residues" evidence="1">
    <location>
        <begin position="69"/>
        <end position="80"/>
    </location>
</feature>
<name>A0A9P4YZ55_9HYPO</name>
<feature type="compositionally biased region" description="Pro residues" evidence="1">
    <location>
        <begin position="273"/>
        <end position="283"/>
    </location>
</feature>
<dbReference type="GeneID" id="55971227"/>
<feature type="region of interest" description="Disordered" evidence="1">
    <location>
        <begin position="69"/>
        <end position="94"/>
    </location>
</feature>
<proteinExistence type="predicted"/>
<gene>
    <name evidence="2" type="ORF">GMORB2_4999</name>
</gene>
<feature type="compositionally biased region" description="Low complexity" evidence="1">
    <location>
        <begin position="488"/>
        <end position="501"/>
    </location>
</feature>
<reference evidence="2" key="1">
    <citation type="submission" date="2020-03" db="EMBL/GenBank/DDBJ databases">
        <title>Site-based positive gene gene selection in Geosmithia morbida across the United States reveals a broad range of putative effectors and factors for local host and environmental adapation.</title>
        <authorList>
            <person name="Onufrak A."/>
            <person name="Murdoch R.W."/>
            <person name="Gazis R."/>
            <person name="Huff M."/>
            <person name="Staton M."/>
            <person name="Klingeman W."/>
            <person name="Hadziabdic D."/>
        </authorList>
    </citation>
    <scope>NUCLEOTIDE SEQUENCE</scope>
    <source>
        <strain evidence="2">1262</strain>
    </source>
</reference>
<sequence length="1236" mass="134201">MSSSSRDTPRLRFGLNPLMTASLGSSSHNLQPHGTPISALSMASSHLVSAQTPGSAIQPYNPQEWVASPAQTVDRQSSYTAEPHGEHPTSPPIVSAGYAYQQVANMICSPATQCQDRLRLRRLIARRGQRPASIVIDHGGSPSNGSLAQPPPRIPASNIQPPVSQNFPPPPGSRGASRERRFGLPSFGRRNRDSDQPATPEPHHQTRQSMGPSSFYSPELSRPSSTVSHSGPLTPQAGPPGARRAVSAGAVETPTSARSRSGSQVRGELGMAVPPPPPGPPPASSRSQSVQGMDRTAVPIISPPTRRPRPAASTLGPVPPTPAGWVEGSREPEPTMAVDRNHAGLTVDTETAQTAANVPDAPGSSSSASGLNRAKAVRHDKTILQRRTESRTRHGERQSMDEGSRPHGISDIVVPSGSSNGATPPRPPKPTTPRGGHPIETPHTGESSTTADSRNSTPRTAGTMQNPNPLDTATPPFSPFYPKSVPRTTAGASSSSAAPKSLPTPPPQVRSASSSHPRDSSRPPASLCTPISKHLVITQSAEQFAAGTIERFQSFAAHEAVAQTDADRVRLFADFMVNESRIRRERYSTAIGAMGSEIFDLTRDLFRPMMPPRTASVTSHDEWTPQSSEPTRSQRGSFGAVLAGEAGPSSEPTSANRLPPSPSTSGQAPVMGSSSYMPSLSPILSMSVSDNHGDGSSRGRSSSRWWEADSQGDPSRRIERSKRESKYMGLPKHQWAEADPSDSSHDNPSNDGSGWSGTEYPPEKTGWHDKNESATTPQPWAASSTQTPIRSHEPMERQALDVSRLVTLPPPYPRHHPAVNNNHPELASIRNSVREISDMSELERIKQAFAKESSKRREEFEGAASERWRSLRANLHQEVSSGNLGYADAGAIEMDFRQQENERKKDLEKSEYEAFQDQVVMPANDMLSRRIETATELYTNLSRTLSDLQNNDADMPQEEGDDRPELLEKLTLLKWVFEARETLHRAIYDILSDRNNKFREVVVLPYRLANNTEKATSAEAFFDADSRQRENAMAREVLERTRHLGVVVDDAVQRGVALQLSAFWDIAPALSGLLESIPPDLAGFTIHVPPSELEENPAYVDHPMQYLLTLVHHTEKSTYQFIEAHTNLLCLLHEVKEAIATAEARVVATQVDSADGADDGGATPTKADRQEAARAMRAAEEVRLTEDLQDKVRLVQDQWDSALANKIRAVKETTAEWLLDTGGWDETLIEDGGASV</sequence>
<dbReference type="OrthoDB" id="5367052at2759"/>
<feature type="compositionally biased region" description="Polar residues" evidence="1">
    <location>
        <begin position="444"/>
        <end position="471"/>
    </location>
</feature>
<accession>A0A9P4YZ55</accession>
<organism evidence="2 3">
    <name type="scientific">Geosmithia morbida</name>
    <dbReference type="NCBI Taxonomy" id="1094350"/>
    <lineage>
        <taxon>Eukaryota</taxon>
        <taxon>Fungi</taxon>
        <taxon>Dikarya</taxon>
        <taxon>Ascomycota</taxon>
        <taxon>Pezizomycotina</taxon>
        <taxon>Sordariomycetes</taxon>
        <taxon>Hypocreomycetidae</taxon>
        <taxon>Hypocreales</taxon>
        <taxon>Bionectriaceae</taxon>
        <taxon>Geosmithia</taxon>
    </lineage>
</organism>
<feature type="compositionally biased region" description="Low complexity" evidence="1">
    <location>
        <begin position="299"/>
        <end position="314"/>
    </location>
</feature>
<feature type="compositionally biased region" description="Polar residues" evidence="1">
    <location>
        <begin position="663"/>
        <end position="690"/>
    </location>
</feature>
<keyword evidence="3" id="KW-1185">Reference proteome</keyword>
<evidence type="ECO:0000313" key="3">
    <source>
        <dbReference type="Proteomes" id="UP000749293"/>
    </source>
</evidence>
<evidence type="ECO:0000313" key="2">
    <source>
        <dbReference type="EMBL" id="KAF4124333.1"/>
    </source>
</evidence>